<evidence type="ECO:0000256" key="1">
    <source>
        <dbReference type="ARBA" id="ARBA00001974"/>
    </source>
</evidence>
<dbReference type="Gene3D" id="3.50.50.60">
    <property type="entry name" value="FAD/NAD(P)-binding domain"/>
    <property type="match status" value="1"/>
</dbReference>
<dbReference type="InterPro" id="IPR050641">
    <property type="entry name" value="RIFMO-like"/>
</dbReference>
<accession>F6K0W0</accession>
<organism evidence="6">
    <name type="scientific">uncultured bacterium BAC AB649/1850</name>
    <dbReference type="NCBI Taxonomy" id="1037453"/>
    <lineage>
        <taxon>Bacteria</taxon>
        <taxon>environmental samples</taxon>
    </lineage>
</organism>
<dbReference type="GO" id="GO:0016709">
    <property type="term" value="F:oxidoreductase activity, acting on paired donors, with incorporation or reduction of molecular oxygen, NAD(P)H as one donor, and incorporation of one atom of oxygen"/>
    <property type="evidence" value="ECO:0007669"/>
    <property type="project" value="UniProtKB-ARBA"/>
</dbReference>
<feature type="domain" description="FAD-binding" evidence="5">
    <location>
        <begin position="9"/>
        <end position="330"/>
    </location>
</feature>
<keyword evidence="2" id="KW-0285">Flavoprotein</keyword>
<keyword evidence="3" id="KW-0274">FAD</keyword>
<sequence length="501" mass="53127">MTADRPVNRVLVVGAGPAGLMLAGELRLGGAEVVVVERRAEPVTESRASTVHSRTMEQFDSRGLLTEFGVPPSSPWGHFGGLPLDLRLPTPYPGLWKIPQSAVERVLGRRAVQLGAQVRRRRGVIDVIDHGDHVEAVVTTGMGEARIRAAYLVACDGEESTVRDVLGVAFPGRPAGREMLRADVSGIRVSDRRFERFPTGLAIASRGPDGVTRVMVHEFGAPPSSTSPSFADVVDVWKRVTGEDISGGTPLWVNAFGDASRQVASYRQGRVLFAGDAAHQQMPVGGQAMNLGLQDAMNLGWKLARHLGPQPPAGLLDTYHTERHAVGAEALGIITLQASMLLGGGEVDPIRAVTAELIGLPGARERLAGIITGLGVRYDLGDGHPLLGARLPHTRLNRGAEHTDTTTLLHGGRGLLLDLTGGGPVHREAAAWTDRVDVVPVAPATAGALAGLGAVLVRPDGYVAWTGADPDDAAGALERWFGPPAHPTEDADRRRESWTLM</sequence>
<reference evidence="6" key="1">
    <citation type="submission" date="2010-05" db="EMBL/GenBank/DDBJ databases">
        <title>Fluostatin gene cluster.</title>
        <authorList>
            <person name="Feng Z."/>
            <person name="Brady S.F."/>
        </authorList>
    </citation>
    <scope>NUCLEOTIDE SEQUENCE</scope>
</reference>
<evidence type="ECO:0000313" key="6">
    <source>
        <dbReference type="EMBL" id="AEE65463.1"/>
    </source>
</evidence>
<dbReference type="Pfam" id="PF01494">
    <property type="entry name" value="FAD_binding_3"/>
    <property type="match status" value="1"/>
</dbReference>
<feature type="region of interest" description="Disordered" evidence="4">
    <location>
        <begin position="480"/>
        <end position="501"/>
    </location>
</feature>
<evidence type="ECO:0000256" key="4">
    <source>
        <dbReference type="SAM" id="MobiDB-lite"/>
    </source>
</evidence>
<dbReference type="InterPro" id="IPR036188">
    <property type="entry name" value="FAD/NAD-bd_sf"/>
</dbReference>
<evidence type="ECO:0000256" key="2">
    <source>
        <dbReference type="ARBA" id="ARBA00022630"/>
    </source>
</evidence>
<evidence type="ECO:0000259" key="5">
    <source>
        <dbReference type="Pfam" id="PF01494"/>
    </source>
</evidence>
<dbReference type="PANTHER" id="PTHR43004">
    <property type="entry name" value="TRK SYSTEM POTASSIUM UPTAKE PROTEIN"/>
    <property type="match status" value="1"/>
</dbReference>
<protein>
    <submittedName>
        <fullName evidence="6">Oxygenase reductase-like protein</fullName>
    </submittedName>
</protein>
<dbReference type="EMBL" id="HM193369">
    <property type="protein sequence ID" value="AEE65463.1"/>
    <property type="molecule type" value="Genomic_DNA"/>
</dbReference>
<dbReference type="Pfam" id="PF21274">
    <property type="entry name" value="Rng_hyd_C"/>
    <property type="match status" value="1"/>
</dbReference>
<dbReference type="Gene3D" id="3.40.30.120">
    <property type="match status" value="1"/>
</dbReference>
<comment type="cofactor">
    <cofactor evidence="1">
        <name>FAD</name>
        <dbReference type="ChEBI" id="CHEBI:57692"/>
    </cofactor>
</comment>
<dbReference type="PANTHER" id="PTHR43004:SF19">
    <property type="entry name" value="BINDING MONOOXYGENASE, PUTATIVE (JCVI)-RELATED"/>
    <property type="match status" value="1"/>
</dbReference>
<dbReference type="AlphaFoldDB" id="F6K0W0"/>
<feature type="compositionally biased region" description="Basic and acidic residues" evidence="4">
    <location>
        <begin position="487"/>
        <end position="501"/>
    </location>
</feature>
<dbReference type="SUPFAM" id="SSF51905">
    <property type="entry name" value="FAD/NAD(P)-binding domain"/>
    <property type="match status" value="1"/>
</dbReference>
<dbReference type="PRINTS" id="PR00420">
    <property type="entry name" value="RNGMNOXGNASE"/>
</dbReference>
<dbReference type="Gene3D" id="3.30.70.2450">
    <property type="match status" value="1"/>
</dbReference>
<dbReference type="InterPro" id="IPR002938">
    <property type="entry name" value="FAD-bd"/>
</dbReference>
<proteinExistence type="predicted"/>
<evidence type="ECO:0000256" key="3">
    <source>
        <dbReference type="ARBA" id="ARBA00022827"/>
    </source>
</evidence>
<dbReference type="GO" id="GO:0071949">
    <property type="term" value="F:FAD binding"/>
    <property type="evidence" value="ECO:0007669"/>
    <property type="project" value="InterPro"/>
</dbReference>
<name>F6K0W0_9BACT</name>